<name>A0A7W7MZN7_9ACTN</name>
<evidence type="ECO:0000313" key="2">
    <source>
        <dbReference type="EMBL" id="GAA0571639.1"/>
    </source>
</evidence>
<evidence type="ECO:0000259" key="1">
    <source>
        <dbReference type="Pfam" id="PF03559"/>
    </source>
</evidence>
<evidence type="ECO:0000313" key="4">
    <source>
        <dbReference type="Proteomes" id="UP000549343"/>
    </source>
</evidence>
<dbReference type="Proteomes" id="UP000549343">
    <property type="component" value="Unassembled WGS sequence"/>
</dbReference>
<evidence type="ECO:0000313" key="5">
    <source>
        <dbReference type="Proteomes" id="UP001501427"/>
    </source>
</evidence>
<dbReference type="Gene3D" id="3.90.79.40">
    <property type="entry name" value="EvaA sugar 2,3-dehydratase subunit"/>
    <property type="match status" value="2"/>
</dbReference>
<keyword evidence="5" id="KW-1185">Reference proteome</keyword>
<comment type="caution">
    <text evidence="3">The sequence shown here is derived from an EMBL/GenBank/DDBJ whole genome shotgun (WGS) entry which is preliminary data.</text>
</comment>
<accession>A0A7W7MZN7</accession>
<feature type="domain" description="dTDP-4-dehydro-6-deoxy-alpha-D-glucopyranose 2,3-dehydratase" evidence="1">
    <location>
        <begin position="248"/>
        <end position="450"/>
    </location>
</feature>
<dbReference type="RefSeq" id="WP_184885716.1">
    <property type="nucleotide sequence ID" value="NZ_BAAAHD010000032.1"/>
</dbReference>
<evidence type="ECO:0000313" key="3">
    <source>
        <dbReference type="EMBL" id="MBB4776045.1"/>
    </source>
</evidence>
<reference evidence="2" key="4">
    <citation type="submission" date="2023-12" db="EMBL/GenBank/DDBJ databases">
        <authorList>
            <person name="Sun Q."/>
            <person name="Inoue M."/>
        </authorList>
    </citation>
    <scope>NUCLEOTIDE SEQUENCE</scope>
    <source>
        <strain evidence="2">JCM 10667</strain>
    </source>
</reference>
<gene>
    <name evidence="3" type="ORF">F4557_004463</name>
    <name evidence="2" type="ORF">GCM10009546_38010</name>
</gene>
<protein>
    <submittedName>
        <fullName evidence="2">NDP-hexose 2,3-dehydratase family protein</fullName>
    </submittedName>
    <submittedName>
        <fullName evidence="3">Oxidase EvaA</fullName>
        <ecNumber evidence="3">4.2.1.159</ecNumber>
    </submittedName>
</protein>
<reference evidence="3 4" key="3">
    <citation type="submission" date="2020-08" db="EMBL/GenBank/DDBJ databases">
        <title>Sequencing the genomes of 1000 actinobacteria strains.</title>
        <authorList>
            <person name="Klenk H.-P."/>
        </authorList>
    </citation>
    <scope>NUCLEOTIDE SEQUENCE [LARGE SCALE GENOMIC DNA]</scope>
    <source>
        <strain evidence="3 4">DSM 44772</strain>
    </source>
</reference>
<keyword evidence="3" id="KW-0456">Lyase</keyword>
<reference evidence="2" key="1">
    <citation type="journal article" date="2014" name="Int. J. Syst. Evol. Microbiol.">
        <title>Complete genome of a new Firmicutes species belonging to the dominant human colonic microbiota ('Ruminococcus bicirculans') reveals two chromosomes and a selective capacity to utilize plant glucans.</title>
        <authorList>
            <consortium name="NISC Comparative Sequencing Program"/>
            <person name="Wegmann U."/>
            <person name="Louis P."/>
            <person name="Goesmann A."/>
            <person name="Henrissat B."/>
            <person name="Duncan S.H."/>
            <person name="Flint H.J."/>
        </authorList>
    </citation>
    <scope>NUCLEOTIDE SEQUENCE</scope>
    <source>
        <strain evidence="2">JCM 10667</strain>
    </source>
</reference>
<dbReference type="InterPro" id="IPR038153">
    <property type="entry name" value="EvaA-like_sf"/>
</dbReference>
<dbReference type="Pfam" id="PF03559">
    <property type="entry name" value="Hexose_dehydrat"/>
    <property type="match status" value="2"/>
</dbReference>
<reference evidence="5" key="2">
    <citation type="journal article" date="2019" name="Int. J. Syst. Evol. Microbiol.">
        <title>The Global Catalogue of Microorganisms (GCM) 10K type strain sequencing project: providing services to taxonomists for standard genome sequencing and annotation.</title>
        <authorList>
            <consortium name="The Broad Institute Genomics Platform"/>
            <consortium name="The Broad Institute Genome Sequencing Center for Infectious Disease"/>
            <person name="Wu L."/>
            <person name="Ma J."/>
        </authorList>
    </citation>
    <scope>NUCLEOTIDE SEQUENCE [LARGE SCALE GENOMIC DNA]</scope>
    <source>
        <strain evidence="5">JCM 10667</strain>
    </source>
</reference>
<dbReference type="EMBL" id="BAAAHD010000032">
    <property type="protein sequence ID" value="GAA0571639.1"/>
    <property type="molecule type" value="Genomic_DNA"/>
</dbReference>
<dbReference type="InterPro" id="IPR005212">
    <property type="entry name" value="EvaA-like"/>
</dbReference>
<organism evidence="3 4">
    <name type="scientific">Actinomadura livida</name>
    <dbReference type="NCBI Taxonomy" id="79909"/>
    <lineage>
        <taxon>Bacteria</taxon>
        <taxon>Bacillati</taxon>
        <taxon>Actinomycetota</taxon>
        <taxon>Actinomycetes</taxon>
        <taxon>Streptosporangiales</taxon>
        <taxon>Thermomonosporaceae</taxon>
        <taxon>Actinomadura</taxon>
    </lineage>
</organism>
<sequence>MTAGLLLRSRSGAGTAERLARSAAAAEGAGMATGDVPGWLASRRRACPARVRRIPFAELDGWSFAAGTGDLRHRSGRFFSVEGLHVVRPDAEWRQPIIVQPEIGILGILAKEFDGVLHFLMQAKMEPGNPNLVQLSPTVQATRSNYTKAHGGATVRYLDHFLRPDPDRVLTDVLQSEHGSWFYRKRNRNMIVEVDGDVPVHDDFRWLTLGQLGALLHEDNLVNMDARTVLGSAPMAHPERAALSPDAGLLSWFTGERARQDVRARRIPLREVTGWHRDADSVHRADQRFFRVVAVAVEGSAREVSSWTQPLFEPVSRGIVGFAYRTFGGVPHVLVHARVEGGFLDTVELGPTVQYVPENYAHLPPAERPLFLDLMLDMPSDRVRYSAVHAEEGGRFRDAESRYLIAETDESTTPAEPPPGYRWITPGQLNWLAGHSHYVNVQARTLLAVLNTHAAGIDHAPV</sequence>
<feature type="domain" description="dTDP-4-dehydro-6-deoxy-alpha-D-glucopyranose 2,3-dehydratase" evidence="1">
    <location>
        <begin position="35"/>
        <end position="230"/>
    </location>
</feature>
<dbReference type="GO" id="GO:0016829">
    <property type="term" value="F:lyase activity"/>
    <property type="evidence" value="ECO:0007669"/>
    <property type="project" value="UniProtKB-KW"/>
</dbReference>
<proteinExistence type="predicted"/>
<dbReference type="AlphaFoldDB" id="A0A7W7MZN7"/>
<dbReference type="EMBL" id="JACHMV010000001">
    <property type="protein sequence ID" value="MBB4776045.1"/>
    <property type="molecule type" value="Genomic_DNA"/>
</dbReference>
<dbReference type="EC" id="4.2.1.159" evidence="3"/>
<dbReference type="Proteomes" id="UP001501427">
    <property type="component" value="Unassembled WGS sequence"/>
</dbReference>